<proteinExistence type="predicted"/>
<keyword evidence="4" id="KW-0808">Transferase</keyword>
<dbReference type="PRINTS" id="PR00344">
    <property type="entry name" value="BCTRLSENSOR"/>
</dbReference>
<feature type="region of interest" description="Disordered" evidence="7">
    <location>
        <begin position="144"/>
        <end position="167"/>
    </location>
</feature>
<evidence type="ECO:0000256" key="4">
    <source>
        <dbReference type="ARBA" id="ARBA00022679"/>
    </source>
</evidence>
<feature type="compositionally biased region" description="Acidic residues" evidence="7">
    <location>
        <begin position="151"/>
        <end position="161"/>
    </location>
</feature>
<dbReference type="EMBL" id="JZUY01000051">
    <property type="protein sequence ID" value="KLC02020.1"/>
    <property type="molecule type" value="Genomic_DNA"/>
</dbReference>
<gene>
    <name evidence="9" type="ORF">XP315_20920</name>
</gene>
<dbReference type="InterPro" id="IPR050980">
    <property type="entry name" value="2C_sensor_his_kinase"/>
</dbReference>
<name>A0ABR5EM44_XANPE</name>
<evidence type="ECO:0000313" key="10">
    <source>
        <dbReference type="Proteomes" id="UP000035369"/>
    </source>
</evidence>
<evidence type="ECO:0000256" key="7">
    <source>
        <dbReference type="SAM" id="MobiDB-lite"/>
    </source>
</evidence>
<feature type="domain" description="Histidine kinase" evidence="8">
    <location>
        <begin position="695"/>
        <end position="807"/>
    </location>
</feature>
<sequence length="807" mass="90695">MAFKVKARVLLELGAELISSDGIALYELIKNAIDAKSESIEVRVQIALTPSGYRMLDHELDGATPVTLTANYLDRAITRCFEQSASAEIKSDFKNLLLNKQPAAARKHLRNFFRENTYIEVEDWGSGMSKNDLEKFYLTVGTPNRAHQRLDDEDEDEDGDGESNRVLGEKGIGRLSAMRLGSHLQVITGPLGTTHWEVLEIDWSQLSDLDMDIDQFPVAPVKGSEKGKDDKGTLIRISDLRNDWSLAGFTKLAESELAKLQDPFDENAELLDLTLSFNGSPVNSGEELDREWLTQWHGYFDINFSYATNVMSGEREPVLTGIAKFRVPGPEPSEFSKEIDEHDINAVGDGLLSLLSAVEYPATKDGQLGVSSRFDGIDTLGSFTARGYWYNRQRSQREQGEGYAGFKRWLAQWAGGLHMYRDGFRVYPYAAPDDDWLELDQRALKQRSFKLNRGQFVGYVRITSKGNPYLRDQTNRQGLCDAPEKRALITALQYVIWKELGSLVRKYEVKSAARSYGTIRDIDKQVKEKSRAARTTLRELGRRSPADEQQTILALREYVEDMEAAWSRAKKTIKTQEDQAEMYLHLAGVGMLLEFVVHELTRVTNATLSDLKSTQQSALSPGMKSLSRQLQTLEKRLRILDPVSTPGRQRKEETNIGEVVGTLLDAHEQQFERHEITPALTERGGVLAAKVVAGQMYQVFENLISNSVYWLTHHRSVQSKKKNAPTFDATLEVVIDGKAGTVTFRDNGGGIDPADKDKIFDPFFSKKPSGRGIGLFIVKNLCKENDISIDLLPVQNGRIPGFVFNFK</sequence>
<dbReference type="Pfam" id="PF02518">
    <property type="entry name" value="HATPase_c"/>
    <property type="match status" value="1"/>
</dbReference>
<dbReference type="PANTHER" id="PTHR44936">
    <property type="entry name" value="SENSOR PROTEIN CREC"/>
    <property type="match status" value="1"/>
</dbReference>
<protein>
    <recommendedName>
        <fullName evidence="2">histidine kinase</fullName>
        <ecNumber evidence="2">2.7.13.3</ecNumber>
    </recommendedName>
</protein>
<dbReference type="PANTHER" id="PTHR44936:SF9">
    <property type="entry name" value="SENSOR PROTEIN CREC"/>
    <property type="match status" value="1"/>
</dbReference>
<accession>A0ABR5EM44</accession>
<evidence type="ECO:0000256" key="2">
    <source>
        <dbReference type="ARBA" id="ARBA00012438"/>
    </source>
</evidence>
<comment type="catalytic activity">
    <reaction evidence="1">
        <text>ATP + protein L-histidine = ADP + protein N-phospho-L-histidine.</text>
        <dbReference type="EC" id="2.7.13.3"/>
    </reaction>
</comment>
<evidence type="ECO:0000256" key="5">
    <source>
        <dbReference type="ARBA" id="ARBA00022777"/>
    </source>
</evidence>
<evidence type="ECO:0000259" key="8">
    <source>
        <dbReference type="PROSITE" id="PS50109"/>
    </source>
</evidence>
<evidence type="ECO:0000256" key="6">
    <source>
        <dbReference type="ARBA" id="ARBA00023012"/>
    </source>
</evidence>
<dbReference type="PROSITE" id="PS50109">
    <property type="entry name" value="HIS_KIN"/>
    <property type="match status" value="1"/>
</dbReference>
<dbReference type="SUPFAM" id="SSF55874">
    <property type="entry name" value="ATPase domain of HSP90 chaperone/DNA topoisomerase II/histidine kinase"/>
    <property type="match status" value="2"/>
</dbReference>
<reference evidence="9 10" key="1">
    <citation type="submission" date="2015-02" db="EMBL/GenBank/DDBJ databases">
        <title>Whole genome sequencing of multiple isolates of three species of pepper and tomato-infecting xanthomonads reveals genetic diversity in field strains and pinpoints effectors responsible for host specificity.</title>
        <authorList>
            <person name="Schwartz A."/>
            <person name="Dahlbeck D."/>
            <person name="Staskawicz B."/>
            <person name="Bart R."/>
            <person name="Potnis N."/>
            <person name="Minsavage G."/>
            <person name="Timilsina S."/>
            <person name="Goss E."/>
            <person name="Jones J."/>
            <person name="Vallad G."/>
            <person name="Barak J."/>
            <person name="Miller S."/>
            <person name="Ritchie D."/>
            <person name="Martins J.Jr."/>
            <person name="Patane J.S."/>
            <person name="Setubal J.C."/>
        </authorList>
    </citation>
    <scope>NUCLEOTIDE SEQUENCE [LARGE SCALE GENOMIC DNA]</scope>
    <source>
        <strain evidence="9 10">Xp3-15</strain>
    </source>
</reference>
<comment type="caution">
    <text evidence="9">The sequence shown here is derived from an EMBL/GenBank/DDBJ whole genome shotgun (WGS) entry which is preliminary data.</text>
</comment>
<dbReference type="EC" id="2.7.13.3" evidence="2"/>
<organism evidence="9 10">
    <name type="scientific">Xanthomonas perforans</name>
    <dbReference type="NCBI Taxonomy" id="442694"/>
    <lineage>
        <taxon>Bacteria</taxon>
        <taxon>Pseudomonadati</taxon>
        <taxon>Pseudomonadota</taxon>
        <taxon>Gammaproteobacteria</taxon>
        <taxon>Lysobacterales</taxon>
        <taxon>Lysobacteraceae</taxon>
        <taxon>Xanthomonas</taxon>
    </lineage>
</organism>
<keyword evidence="5" id="KW-0418">Kinase</keyword>
<dbReference type="Pfam" id="PF13589">
    <property type="entry name" value="HATPase_c_3"/>
    <property type="match status" value="1"/>
</dbReference>
<dbReference type="InterPro" id="IPR005467">
    <property type="entry name" value="His_kinase_dom"/>
</dbReference>
<keyword evidence="6" id="KW-0902">Two-component regulatory system</keyword>
<keyword evidence="3" id="KW-0597">Phosphoprotein</keyword>
<dbReference type="RefSeq" id="WP_046932784.1">
    <property type="nucleotide sequence ID" value="NZ_JAKHHD010000048.1"/>
</dbReference>
<dbReference type="SMART" id="SM00387">
    <property type="entry name" value="HATPase_c"/>
    <property type="match status" value="1"/>
</dbReference>
<dbReference type="InterPro" id="IPR003594">
    <property type="entry name" value="HATPase_dom"/>
</dbReference>
<evidence type="ECO:0000256" key="3">
    <source>
        <dbReference type="ARBA" id="ARBA00022553"/>
    </source>
</evidence>
<dbReference type="Gene3D" id="3.30.565.10">
    <property type="entry name" value="Histidine kinase-like ATPase, C-terminal domain"/>
    <property type="match status" value="2"/>
</dbReference>
<keyword evidence="10" id="KW-1185">Reference proteome</keyword>
<dbReference type="Proteomes" id="UP000035369">
    <property type="component" value="Unassembled WGS sequence"/>
</dbReference>
<dbReference type="InterPro" id="IPR004358">
    <property type="entry name" value="Sig_transdc_His_kin-like_C"/>
</dbReference>
<evidence type="ECO:0000256" key="1">
    <source>
        <dbReference type="ARBA" id="ARBA00000085"/>
    </source>
</evidence>
<dbReference type="InterPro" id="IPR036890">
    <property type="entry name" value="HATPase_C_sf"/>
</dbReference>
<evidence type="ECO:0000313" key="9">
    <source>
        <dbReference type="EMBL" id="KLC02020.1"/>
    </source>
</evidence>